<dbReference type="STRING" id="81985.R0H4Y4"/>
<dbReference type="PANTHER" id="PTHR46915:SF6">
    <property type="entry name" value="CYSTEINE PROTEINASES SUPERFAMILY PROTEIN"/>
    <property type="match status" value="1"/>
</dbReference>
<dbReference type="GO" id="GO:0016926">
    <property type="term" value="P:protein desumoylation"/>
    <property type="evidence" value="ECO:0007669"/>
    <property type="project" value="UniProtKB-ARBA"/>
</dbReference>
<evidence type="ECO:0000256" key="2">
    <source>
        <dbReference type="ARBA" id="ARBA00022670"/>
    </source>
</evidence>
<keyword evidence="7" id="KW-1185">Reference proteome</keyword>
<evidence type="ECO:0000313" key="6">
    <source>
        <dbReference type="EMBL" id="EOA24354.1"/>
    </source>
</evidence>
<dbReference type="Gene3D" id="3.40.395.10">
    <property type="entry name" value="Adenoviral Proteinase, Chain A"/>
    <property type="match status" value="1"/>
</dbReference>
<protein>
    <recommendedName>
        <fullName evidence="5">Ubiquitin-like protease family profile domain-containing protein</fullName>
    </recommendedName>
</protein>
<dbReference type="eggNOG" id="KOG0779">
    <property type="taxonomic scope" value="Eukaryota"/>
</dbReference>
<dbReference type="PANTHER" id="PTHR46915">
    <property type="entry name" value="UBIQUITIN-LIKE PROTEASE 4-RELATED"/>
    <property type="match status" value="1"/>
</dbReference>
<dbReference type="AlphaFoldDB" id="R0H4Y4"/>
<dbReference type="EMBL" id="KB870809">
    <property type="protein sequence ID" value="EOA24354.1"/>
    <property type="molecule type" value="Genomic_DNA"/>
</dbReference>
<dbReference type="Proteomes" id="UP000029121">
    <property type="component" value="Unassembled WGS sequence"/>
</dbReference>
<evidence type="ECO:0000256" key="4">
    <source>
        <dbReference type="ARBA" id="ARBA00022807"/>
    </source>
</evidence>
<evidence type="ECO:0000313" key="7">
    <source>
        <dbReference type="Proteomes" id="UP000029121"/>
    </source>
</evidence>
<dbReference type="GO" id="GO:0008234">
    <property type="term" value="F:cysteine-type peptidase activity"/>
    <property type="evidence" value="ECO:0007669"/>
    <property type="project" value="UniProtKB-KW"/>
</dbReference>
<name>R0H4Y4_9BRAS</name>
<keyword evidence="3" id="KW-0378">Hydrolase</keyword>
<accession>R0H4Y4</accession>
<dbReference type="InterPro" id="IPR038765">
    <property type="entry name" value="Papain-like_cys_pep_sf"/>
</dbReference>
<proteinExistence type="inferred from homology"/>
<feature type="non-terminal residue" evidence="6">
    <location>
        <position position="1"/>
    </location>
</feature>
<evidence type="ECO:0000256" key="1">
    <source>
        <dbReference type="ARBA" id="ARBA00005234"/>
    </source>
</evidence>
<reference evidence="7" key="1">
    <citation type="journal article" date="2013" name="Nat. Genet.">
        <title>The Capsella rubella genome and the genomic consequences of rapid mating system evolution.</title>
        <authorList>
            <person name="Slotte T."/>
            <person name="Hazzouri K.M."/>
            <person name="Agren J.A."/>
            <person name="Koenig D."/>
            <person name="Maumus F."/>
            <person name="Guo Y.L."/>
            <person name="Steige K."/>
            <person name="Platts A.E."/>
            <person name="Escobar J.S."/>
            <person name="Newman L.K."/>
            <person name="Wang W."/>
            <person name="Mandakova T."/>
            <person name="Vello E."/>
            <person name="Smith L.M."/>
            <person name="Henz S.R."/>
            <person name="Steffen J."/>
            <person name="Takuno S."/>
            <person name="Brandvain Y."/>
            <person name="Coop G."/>
            <person name="Andolfatto P."/>
            <person name="Hu T.T."/>
            <person name="Blanchette M."/>
            <person name="Clark R.M."/>
            <person name="Quesneville H."/>
            <person name="Nordborg M."/>
            <person name="Gaut B.S."/>
            <person name="Lysak M.A."/>
            <person name="Jenkins J."/>
            <person name="Grimwood J."/>
            <person name="Chapman J."/>
            <person name="Prochnik S."/>
            <person name="Shu S."/>
            <person name="Rokhsar D."/>
            <person name="Schmutz J."/>
            <person name="Weigel D."/>
            <person name="Wright S.I."/>
        </authorList>
    </citation>
    <scope>NUCLEOTIDE SEQUENCE [LARGE SCALE GENOMIC DNA]</scope>
    <source>
        <strain evidence="7">cv. Monte Gargano</strain>
    </source>
</reference>
<organism evidence="6 7">
    <name type="scientific">Capsella rubella</name>
    <dbReference type="NCBI Taxonomy" id="81985"/>
    <lineage>
        <taxon>Eukaryota</taxon>
        <taxon>Viridiplantae</taxon>
        <taxon>Streptophyta</taxon>
        <taxon>Embryophyta</taxon>
        <taxon>Tracheophyta</taxon>
        <taxon>Spermatophyta</taxon>
        <taxon>Magnoliopsida</taxon>
        <taxon>eudicotyledons</taxon>
        <taxon>Gunneridae</taxon>
        <taxon>Pentapetalae</taxon>
        <taxon>rosids</taxon>
        <taxon>malvids</taxon>
        <taxon>Brassicales</taxon>
        <taxon>Brassicaceae</taxon>
        <taxon>Camelineae</taxon>
        <taxon>Capsella</taxon>
    </lineage>
</organism>
<keyword evidence="2" id="KW-0645">Protease</keyword>
<sequence>ERREEGKNRSKRRRDTLRERELNPIFFFLYSIAMSRRRSNRVKNSRYVTSPGRVTIIDDCEEDEFLHHRSCWKHIAVVNKRLPKPKRAKELKIFESTAPCFYDECIRRGRSKRRIKCKFLVSKLRKKLNSKAFVGYLEDVWSGFSDEKKNSFVYLDCLWFSMYKSENHKIRSSVFDSIKTRQIFSKKYVFLPIVYWSHWTLLIFCNFGEDLDSDNTCMLFLDSLQTTDSSQRLEPDIRKFVLDMYKTEGRTEDPRLVDEIPLHVPLVPQQTNDVECGSFVLYYIQRFIEDAPEKFNVDDMPYFVSLSFNKHLSLFTVRGFLCLVDLEMPPRDSRIICR</sequence>
<dbReference type="PROSITE" id="PS50600">
    <property type="entry name" value="ULP_PROTEASE"/>
    <property type="match status" value="1"/>
</dbReference>
<gene>
    <name evidence="6" type="ORF">CARUB_v10017593mg</name>
</gene>
<dbReference type="InterPro" id="IPR003653">
    <property type="entry name" value="Peptidase_C48_C"/>
</dbReference>
<dbReference type="GO" id="GO:0006508">
    <property type="term" value="P:proteolysis"/>
    <property type="evidence" value="ECO:0007669"/>
    <property type="project" value="UniProtKB-KW"/>
</dbReference>
<keyword evidence="4" id="KW-0788">Thiol protease</keyword>
<evidence type="ECO:0000256" key="3">
    <source>
        <dbReference type="ARBA" id="ARBA00022801"/>
    </source>
</evidence>
<dbReference type="Pfam" id="PF02902">
    <property type="entry name" value="Peptidase_C48"/>
    <property type="match status" value="1"/>
</dbReference>
<dbReference type="SUPFAM" id="SSF54001">
    <property type="entry name" value="Cysteine proteinases"/>
    <property type="match status" value="1"/>
</dbReference>
<feature type="domain" description="Ubiquitin-like protease family profile" evidence="5">
    <location>
        <begin position="75"/>
        <end position="287"/>
    </location>
</feature>
<comment type="similarity">
    <text evidence="1">Belongs to the peptidase C48 family.</text>
</comment>
<evidence type="ECO:0000259" key="5">
    <source>
        <dbReference type="PROSITE" id="PS50600"/>
    </source>
</evidence>